<evidence type="ECO:0000256" key="1">
    <source>
        <dbReference type="SAM" id="Phobius"/>
    </source>
</evidence>
<name>A0A1W0A5I7_9STRA</name>
<dbReference type="EMBL" id="JNBS01000448">
    <property type="protein sequence ID" value="OQS05515.1"/>
    <property type="molecule type" value="Genomic_DNA"/>
</dbReference>
<accession>A0A1W0A5I7</accession>
<keyword evidence="1" id="KW-1133">Transmembrane helix</keyword>
<dbReference type="OrthoDB" id="71539at2759"/>
<protein>
    <submittedName>
        <fullName evidence="2">Uncharacterized protein</fullName>
    </submittedName>
</protein>
<feature type="transmembrane region" description="Helical" evidence="1">
    <location>
        <begin position="12"/>
        <end position="33"/>
    </location>
</feature>
<proteinExistence type="predicted"/>
<keyword evidence="3" id="KW-1185">Reference proteome</keyword>
<dbReference type="AlphaFoldDB" id="A0A1W0A5I7"/>
<organism evidence="2 3">
    <name type="scientific">Thraustotheca clavata</name>
    <dbReference type="NCBI Taxonomy" id="74557"/>
    <lineage>
        <taxon>Eukaryota</taxon>
        <taxon>Sar</taxon>
        <taxon>Stramenopiles</taxon>
        <taxon>Oomycota</taxon>
        <taxon>Saprolegniomycetes</taxon>
        <taxon>Saprolegniales</taxon>
        <taxon>Achlyaceae</taxon>
        <taxon>Thraustotheca</taxon>
    </lineage>
</organism>
<comment type="caution">
    <text evidence="2">The sequence shown here is derived from an EMBL/GenBank/DDBJ whole genome shotgun (WGS) entry which is preliminary data.</text>
</comment>
<evidence type="ECO:0000313" key="2">
    <source>
        <dbReference type="EMBL" id="OQS05515.1"/>
    </source>
</evidence>
<dbReference type="Proteomes" id="UP000243217">
    <property type="component" value="Unassembled WGS sequence"/>
</dbReference>
<evidence type="ECO:0000313" key="3">
    <source>
        <dbReference type="Proteomes" id="UP000243217"/>
    </source>
</evidence>
<sequence length="137" mass="15346">MGIFGSSDFVAIVLYVLFGAIAIVVFAIIYLLWSMYREGQRDEAAGYRQLFDEHSDRVGQADTICSWGVGIRCDNAATRPKLQALRSLEASKQSLTRYGSTAEQATQPHTAINVLRHTRSLPNISELDEIHELYPKK</sequence>
<gene>
    <name evidence="2" type="ORF">THRCLA_20596</name>
</gene>
<keyword evidence="1" id="KW-0472">Membrane</keyword>
<keyword evidence="1" id="KW-0812">Transmembrane</keyword>
<reference evidence="2 3" key="1">
    <citation type="journal article" date="2014" name="Genome Biol. Evol.">
        <title>The secreted proteins of Achlya hypogyna and Thraustotheca clavata identify the ancestral oomycete secretome and reveal gene acquisitions by horizontal gene transfer.</title>
        <authorList>
            <person name="Misner I."/>
            <person name="Blouin N."/>
            <person name="Leonard G."/>
            <person name="Richards T.A."/>
            <person name="Lane C.E."/>
        </authorList>
    </citation>
    <scope>NUCLEOTIDE SEQUENCE [LARGE SCALE GENOMIC DNA]</scope>
    <source>
        <strain evidence="2 3">ATCC 34112</strain>
    </source>
</reference>